<evidence type="ECO:0000256" key="3">
    <source>
        <dbReference type="ARBA" id="ARBA00045534"/>
    </source>
</evidence>
<keyword evidence="5" id="KW-1185">Reference proteome</keyword>
<organism evidence="4 5">
    <name type="scientific">Lithospermum erythrorhizon</name>
    <name type="common">Purple gromwell</name>
    <name type="synonym">Lithospermum officinale var. erythrorhizon</name>
    <dbReference type="NCBI Taxonomy" id="34254"/>
    <lineage>
        <taxon>Eukaryota</taxon>
        <taxon>Viridiplantae</taxon>
        <taxon>Streptophyta</taxon>
        <taxon>Embryophyta</taxon>
        <taxon>Tracheophyta</taxon>
        <taxon>Spermatophyta</taxon>
        <taxon>Magnoliopsida</taxon>
        <taxon>eudicotyledons</taxon>
        <taxon>Gunneridae</taxon>
        <taxon>Pentapetalae</taxon>
        <taxon>asterids</taxon>
        <taxon>lamiids</taxon>
        <taxon>Boraginales</taxon>
        <taxon>Boraginaceae</taxon>
        <taxon>Boraginoideae</taxon>
        <taxon>Lithospermeae</taxon>
        <taxon>Lithospermum</taxon>
    </lineage>
</organism>
<dbReference type="AlphaFoldDB" id="A0AAV3QVR0"/>
<gene>
    <name evidence="4" type="ORF">LIER_22263</name>
</gene>
<reference evidence="4 5" key="1">
    <citation type="submission" date="2024-01" db="EMBL/GenBank/DDBJ databases">
        <title>The complete chloroplast genome sequence of Lithospermum erythrorhizon: insights into the phylogenetic relationship among Boraginaceae species and the maternal lineages of purple gromwells.</title>
        <authorList>
            <person name="Okada T."/>
            <person name="Watanabe K."/>
        </authorList>
    </citation>
    <scope>NUCLEOTIDE SEQUENCE [LARGE SCALE GENOMIC DNA]</scope>
</reference>
<dbReference type="Proteomes" id="UP001454036">
    <property type="component" value="Unassembled WGS sequence"/>
</dbReference>
<dbReference type="EMBL" id="BAABME010006034">
    <property type="protein sequence ID" value="GAA0167296.1"/>
    <property type="molecule type" value="Genomic_DNA"/>
</dbReference>
<comment type="similarity">
    <text evidence="2">Belongs to the IQD family.</text>
</comment>
<accession>A0AAV3QVR0</accession>
<evidence type="ECO:0000256" key="1">
    <source>
        <dbReference type="ARBA" id="ARBA00022860"/>
    </source>
</evidence>
<name>A0AAV3QVR0_LITER</name>
<dbReference type="PROSITE" id="PS50096">
    <property type="entry name" value="IQ"/>
    <property type="match status" value="2"/>
</dbReference>
<evidence type="ECO:0000313" key="5">
    <source>
        <dbReference type="Proteomes" id="UP001454036"/>
    </source>
</evidence>
<evidence type="ECO:0000313" key="4">
    <source>
        <dbReference type="EMBL" id="GAA0167296.1"/>
    </source>
</evidence>
<dbReference type="SMART" id="SM00015">
    <property type="entry name" value="IQ"/>
    <property type="match status" value="2"/>
</dbReference>
<dbReference type="PANTHER" id="PTHR32295">
    <property type="entry name" value="IQ-DOMAIN 5-RELATED"/>
    <property type="match status" value="1"/>
</dbReference>
<dbReference type="SUPFAM" id="SSF52540">
    <property type="entry name" value="P-loop containing nucleoside triphosphate hydrolases"/>
    <property type="match status" value="1"/>
</dbReference>
<dbReference type="Pfam" id="PF00612">
    <property type="entry name" value="IQ"/>
    <property type="match status" value="2"/>
</dbReference>
<keyword evidence="1" id="KW-0112">Calmodulin-binding</keyword>
<sequence>MGIPRRKWLGILRKKLHKQTPQENIIVLHTNDTEGSFSEAPTTATVSNPAGKFCGYNYAYFLTKEEMAAIKLQSCFRGYLARRVLRALRSLVKLQAVVRGVIVRRQARMAFLCMHALARLHLTIQSRRIIGK</sequence>
<proteinExistence type="inferred from homology"/>
<comment type="caution">
    <text evidence="4">The sequence shown here is derived from an EMBL/GenBank/DDBJ whole genome shotgun (WGS) entry which is preliminary data.</text>
</comment>
<dbReference type="PANTHER" id="PTHR32295:SF108">
    <property type="entry name" value="PROTEIN IQ-DOMAIN 20"/>
    <property type="match status" value="1"/>
</dbReference>
<comment type="function">
    <text evidence="3">May be involved in cooperative interactions with calmodulins or calmodulin-like proteins. Recruits calmodulin proteins to microtubules, thus being a potential scaffold in cellular signaling and trafficking. May associate with nucleic acids and regulate gene expression at the transcriptional or post-transcriptional level.</text>
</comment>
<dbReference type="GO" id="GO:0005516">
    <property type="term" value="F:calmodulin binding"/>
    <property type="evidence" value="ECO:0007669"/>
    <property type="project" value="UniProtKB-KW"/>
</dbReference>
<dbReference type="InterPro" id="IPR027417">
    <property type="entry name" value="P-loop_NTPase"/>
</dbReference>
<dbReference type="Gene3D" id="1.20.5.190">
    <property type="match status" value="1"/>
</dbReference>
<protein>
    <submittedName>
        <fullName evidence="4">Uncharacterized protein</fullName>
    </submittedName>
</protein>
<evidence type="ECO:0000256" key="2">
    <source>
        <dbReference type="ARBA" id="ARBA00024341"/>
    </source>
</evidence>
<dbReference type="InterPro" id="IPR000048">
    <property type="entry name" value="IQ_motif_EF-hand-BS"/>
</dbReference>